<dbReference type="InterPro" id="IPR011765">
    <property type="entry name" value="Pept_M16_N"/>
</dbReference>
<evidence type="ECO:0000256" key="5">
    <source>
        <dbReference type="ARBA" id="ARBA00012299"/>
    </source>
</evidence>
<evidence type="ECO:0000256" key="15">
    <source>
        <dbReference type="RuleBase" id="RU004447"/>
    </source>
</evidence>
<evidence type="ECO:0000256" key="13">
    <source>
        <dbReference type="ARBA" id="ARBA00023128"/>
    </source>
</evidence>
<feature type="transmembrane region" description="Helical" evidence="16">
    <location>
        <begin position="524"/>
        <end position="551"/>
    </location>
</feature>
<dbReference type="GO" id="GO:0006627">
    <property type="term" value="P:protein processing involved in protein targeting to mitochondrion"/>
    <property type="evidence" value="ECO:0007669"/>
    <property type="project" value="TreeGrafter"/>
</dbReference>
<name>A0A0V1MTP8_9BILA</name>
<dbReference type="Gene3D" id="3.30.830.10">
    <property type="entry name" value="Metalloenzyme, LuxS/M16 peptidase-like"/>
    <property type="match status" value="2"/>
</dbReference>
<feature type="transmembrane region" description="Helical" evidence="16">
    <location>
        <begin position="629"/>
        <end position="650"/>
    </location>
</feature>
<dbReference type="GO" id="GO:0005759">
    <property type="term" value="C:mitochondrial matrix"/>
    <property type="evidence" value="ECO:0007669"/>
    <property type="project" value="UniProtKB-ARBA"/>
</dbReference>
<feature type="non-terminal residue" evidence="19">
    <location>
        <position position="1"/>
    </location>
</feature>
<dbReference type="Pfam" id="PF00675">
    <property type="entry name" value="Peptidase_M16"/>
    <property type="match status" value="1"/>
</dbReference>
<dbReference type="FunFam" id="3.30.830.10:FF:000002">
    <property type="entry name" value="Mitochondrial-processing peptidase subunit beta"/>
    <property type="match status" value="1"/>
</dbReference>
<keyword evidence="8" id="KW-0479">Metal-binding</keyword>
<feature type="transmembrane region" description="Helical" evidence="16">
    <location>
        <begin position="662"/>
        <end position="691"/>
    </location>
</feature>
<evidence type="ECO:0000256" key="9">
    <source>
        <dbReference type="ARBA" id="ARBA00022801"/>
    </source>
</evidence>
<dbReference type="EMBL" id="JYDO01000044">
    <property type="protein sequence ID" value="KRZ74896.1"/>
    <property type="molecule type" value="Genomic_DNA"/>
</dbReference>
<dbReference type="InterPro" id="IPR050361">
    <property type="entry name" value="MPP/UQCRC_Complex"/>
</dbReference>
<dbReference type="Pfam" id="PF10269">
    <property type="entry name" value="Tmemb_185A"/>
    <property type="match status" value="1"/>
</dbReference>
<evidence type="ECO:0000313" key="20">
    <source>
        <dbReference type="Proteomes" id="UP000054843"/>
    </source>
</evidence>
<feature type="domain" description="Peptidase M16 C-terminal" evidence="18">
    <location>
        <begin position="213"/>
        <end position="396"/>
    </location>
</feature>
<comment type="similarity">
    <text evidence="4 15">Belongs to the peptidase M16 family.</text>
</comment>
<proteinExistence type="inferred from homology"/>
<evidence type="ECO:0000256" key="8">
    <source>
        <dbReference type="ARBA" id="ARBA00022723"/>
    </source>
</evidence>
<dbReference type="GO" id="GO:0004222">
    <property type="term" value="F:metalloendopeptidase activity"/>
    <property type="evidence" value="ECO:0007669"/>
    <property type="project" value="UniProtKB-EC"/>
</dbReference>
<dbReference type="OrthoDB" id="10251424at2759"/>
<feature type="transmembrane region" description="Helical" evidence="16">
    <location>
        <begin position="597"/>
        <end position="622"/>
    </location>
</feature>
<feature type="transmembrane region" description="Helical" evidence="16">
    <location>
        <begin position="501"/>
        <end position="518"/>
    </location>
</feature>
<dbReference type="PROSITE" id="PS00143">
    <property type="entry name" value="INSULINASE"/>
    <property type="match status" value="1"/>
</dbReference>
<accession>A0A0V1MTP8</accession>
<dbReference type="Proteomes" id="UP000054843">
    <property type="component" value="Unassembled WGS sequence"/>
</dbReference>
<dbReference type="EC" id="3.4.24.64" evidence="5"/>
<evidence type="ECO:0000256" key="12">
    <source>
        <dbReference type="ARBA" id="ARBA00023049"/>
    </source>
</evidence>
<evidence type="ECO:0000256" key="2">
    <source>
        <dbReference type="ARBA" id="ARBA00001947"/>
    </source>
</evidence>
<dbReference type="InterPro" id="IPR019396">
    <property type="entry name" value="TM_Fragile-X-F-assoc"/>
</dbReference>
<keyword evidence="16" id="KW-1133">Transmembrane helix</keyword>
<sequence length="835" mass="94987">LISMAKHIFLKNRCVWKAAAGIVNSRLCWTQTRRQASLSYKECLMNVPETKVSTLSNGFRVASENSGLPTCTIGVWIDAGSRYETEHNNGVAHFLEHMAFKGTSKRSQTDLELEVENIGAHLNAYTSREQTVYYAKCFSQDAEQAVDILADILLNSNYGEREIERERGVILREMQEVEQNMQEVVFDYLHSTAFQGTPLARTILGPTENIKSLKRQDLINYVQEHYKAPRMVLAAAGGINHQELHKLAEKYFSKIPATISGNYPPVGNCRFTGSEMFFREDSMPFCYAALAVEGVGWDHPDNIPLMVANTLIGQWDRTHGAGVNSPSRLASLVGWGEGCQSFQAFNTCYKDTGLWGIYIVAEATAISEVVCHVQEEWKYLCREIGDEEVERGKNLLRTNMLLMLDGSTPICEDIGRQMLCYGRRIPVHELNARIDAVNADVVKKVCMHYIYDRDPAVVAVGTTEAMDPYPLIRGRMTCRITLQDMQINISRLFRDFNPAQFIVYLSLLLFALLFAFKLDGIVDLPYWVVFHPLFIWKMFVFAAAIAGCFFYCRYPPIENDHVGQADFRNMLFCTAEHILLFVFEAMFCYKLQTANKLLPWCIVFVPLLTQCVLAMVVCIWCLRKGRGFAFILLFQFEMIFSANALQFIFIGLKLDEIVSWSWVIVFIPFWIVLCLSLIGVLYAIILAMLLIRSIDLLPEYRRQHVYSAIAYAILVVPFLIFVVLLSNKLDGDSRLSYVLICSPLYVSLFCLLLMACGSRGGNQWWCGIRRDFCSFILDMCPCLSEYGNVSYTFQHCSAETCENERADDYASKLSKPGTSREQKQMVMFVSIENPD</sequence>
<gene>
    <name evidence="19" type="primary">PMPCB</name>
    <name evidence="19" type="ORF">T10_6156</name>
</gene>
<keyword evidence="13" id="KW-0496">Mitochondrion</keyword>
<evidence type="ECO:0000313" key="19">
    <source>
        <dbReference type="EMBL" id="KRZ74896.1"/>
    </source>
</evidence>
<keyword evidence="9" id="KW-0378">Hydrolase</keyword>
<feature type="transmembrane region" description="Helical" evidence="16">
    <location>
        <begin position="737"/>
        <end position="755"/>
    </location>
</feature>
<dbReference type="Pfam" id="PF05193">
    <property type="entry name" value="Peptidase_M16_C"/>
    <property type="match status" value="1"/>
</dbReference>
<keyword evidence="20" id="KW-1185">Reference proteome</keyword>
<comment type="cofactor">
    <cofactor evidence="2">
        <name>Zn(2+)</name>
        <dbReference type="ChEBI" id="CHEBI:29105"/>
    </cofactor>
</comment>
<evidence type="ECO:0000256" key="11">
    <source>
        <dbReference type="ARBA" id="ARBA00022946"/>
    </source>
</evidence>
<evidence type="ECO:0000259" key="18">
    <source>
        <dbReference type="Pfam" id="PF05193"/>
    </source>
</evidence>
<dbReference type="PANTHER" id="PTHR11851">
    <property type="entry name" value="METALLOPROTEASE"/>
    <property type="match status" value="1"/>
</dbReference>
<reference evidence="19 20" key="1">
    <citation type="submission" date="2015-01" db="EMBL/GenBank/DDBJ databases">
        <title>Evolution of Trichinella species and genotypes.</title>
        <authorList>
            <person name="Korhonen P.K."/>
            <person name="Edoardo P."/>
            <person name="Giuseppe L.R."/>
            <person name="Gasser R.B."/>
        </authorList>
    </citation>
    <scope>NUCLEOTIDE SEQUENCE [LARGE SCALE GENOMIC DNA]</scope>
    <source>
        <strain evidence="19">ISS1980</strain>
    </source>
</reference>
<evidence type="ECO:0000256" key="14">
    <source>
        <dbReference type="ARBA" id="ARBA00031018"/>
    </source>
</evidence>
<keyword evidence="16" id="KW-0472">Membrane</keyword>
<keyword evidence="10" id="KW-0862">Zinc</keyword>
<dbReference type="FunFam" id="3.30.830.10:FF:000001">
    <property type="entry name" value="Mitochondrial-processing peptidase subunit beta, mitochondrial"/>
    <property type="match status" value="1"/>
</dbReference>
<evidence type="ECO:0000256" key="10">
    <source>
        <dbReference type="ARBA" id="ARBA00022833"/>
    </source>
</evidence>
<keyword evidence="12" id="KW-0482">Metalloprotease</keyword>
<feature type="transmembrane region" description="Helical" evidence="16">
    <location>
        <begin position="703"/>
        <end position="725"/>
    </location>
</feature>
<dbReference type="GO" id="GO:0046872">
    <property type="term" value="F:metal ion binding"/>
    <property type="evidence" value="ECO:0007669"/>
    <property type="project" value="UniProtKB-KW"/>
</dbReference>
<comment type="catalytic activity">
    <reaction evidence="1">
        <text>Release of N-terminal transit peptides from precursor proteins imported into the mitochondrion, typically with Arg in position P2.</text>
        <dbReference type="EC" id="3.4.24.64"/>
    </reaction>
</comment>
<dbReference type="AlphaFoldDB" id="A0A0V1MTP8"/>
<dbReference type="SUPFAM" id="SSF63411">
    <property type="entry name" value="LuxS/MPP-like metallohydrolase"/>
    <property type="match status" value="2"/>
</dbReference>
<evidence type="ECO:0000256" key="7">
    <source>
        <dbReference type="ARBA" id="ARBA00022670"/>
    </source>
</evidence>
<feature type="domain" description="Peptidase M16 N-terminal" evidence="17">
    <location>
        <begin position="60"/>
        <end position="206"/>
    </location>
</feature>
<dbReference type="InterPro" id="IPR011249">
    <property type="entry name" value="Metalloenz_LuxS/M16"/>
</dbReference>
<organism evidence="19 20">
    <name type="scientific">Trichinella papuae</name>
    <dbReference type="NCBI Taxonomy" id="268474"/>
    <lineage>
        <taxon>Eukaryota</taxon>
        <taxon>Metazoa</taxon>
        <taxon>Ecdysozoa</taxon>
        <taxon>Nematoda</taxon>
        <taxon>Enoplea</taxon>
        <taxon>Dorylaimia</taxon>
        <taxon>Trichinellida</taxon>
        <taxon>Trichinellidae</taxon>
        <taxon>Trichinella</taxon>
    </lineage>
</organism>
<comment type="caution">
    <text evidence="19">The sequence shown here is derived from an EMBL/GenBank/DDBJ whole genome shotgun (WGS) entry which is preliminary data.</text>
</comment>
<comment type="subcellular location">
    <subcellularLocation>
        <location evidence="3">Mitochondrion</location>
    </subcellularLocation>
</comment>
<dbReference type="PANTHER" id="PTHR11851:SF149">
    <property type="entry name" value="GH01077P"/>
    <property type="match status" value="1"/>
</dbReference>
<keyword evidence="16" id="KW-0812">Transmembrane</keyword>
<evidence type="ECO:0000256" key="4">
    <source>
        <dbReference type="ARBA" id="ARBA00007261"/>
    </source>
</evidence>
<protein>
    <recommendedName>
        <fullName evidence="6">Mitochondrial-processing peptidase subunit beta</fullName>
        <ecNumber evidence="5">3.4.24.64</ecNumber>
    </recommendedName>
    <alternativeName>
        <fullName evidence="14">Beta-MPP</fullName>
    </alternativeName>
</protein>
<keyword evidence="7" id="KW-0645">Protease</keyword>
<dbReference type="STRING" id="268474.A0A0V1MTP8"/>
<keyword evidence="11" id="KW-0809">Transit peptide</keyword>
<evidence type="ECO:0000256" key="3">
    <source>
        <dbReference type="ARBA" id="ARBA00004173"/>
    </source>
</evidence>
<evidence type="ECO:0000259" key="17">
    <source>
        <dbReference type="Pfam" id="PF00675"/>
    </source>
</evidence>
<evidence type="ECO:0000256" key="1">
    <source>
        <dbReference type="ARBA" id="ARBA00001098"/>
    </source>
</evidence>
<evidence type="ECO:0000256" key="16">
    <source>
        <dbReference type="SAM" id="Phobius"/>
    </source>
</evidence>
<evidence type="ECO:0000256" key="6">
    <source>
        <dbReference type="ARBA" id="ARBA00020510"/>
    </source>
</evidence>
<dbReference type="InterPro" id="IPR007863">
    <property type="entry name" value="Peptidase_M16_C"/>
</dbReference>
<dbReference type="InterPro" id="IPR001431">
    <property type="entry name" value="Pept_M16_Zn_BS"/>
</dbReference>